<dbReference type="InterPro" id="IPR007788">
    <property type="entry name" value="QCT"/>
</dbReference>
<dbReference type="PROSITE" id="PS51257">
    <property type="entry name" value="PROKAR_LIPOPROTEIN"/>
    <property type="match status" value="1"/>
</dbReference>
<dbReference type="InterPro" id="IPR015943">
    <property type="entry name" value="WD40/YVTN_repeat-like_dom_sf"/>
</dbReference>
<dbReference type="RefSeq" id="WP_212213922.1">
    <property type="nucleotide sequence ID" value="NZ_JAGUCO010000002.1"/>
</dbReference>
<proteinExistence type="predicted"/>
<name>A0ABS5JRK4_9BACT</name>
<evidence type="ECO:0000313" key="2">
    <source>
        <dbReference type="Proteomes" id="UP000708576"/>
    </source>
</evidence>
<accession>A0ABS5JRK4</accession>
<dbReference type="PANTHER" id="PTHR31270:SF1">
    <property type="entry name" value="GLUTAMINYL-PEPTIDE CYCLOTRANSFERASE"/>
    <property type="match status" value="1"/>
</dbReference>
<dbReference type="Proteomes" id="UP000708576">
    <property type="component" value="Unassembled WGS sequence"/>
</dbReference>
<evidence type="ECO:0000313" key="1">
    <source>
        <dbReference type="EMBL" id="MBS2097472.1"/>
    </source>
</evidence>
<reference evidence="1 2" key="1">
    <citation type="journal article" date="2015" name="Int. J. Syst. Evol. Microbiol.">
        <title>Carboxylicivirga linearis sp. nov., isolated from a sea cucumber culture pond.</title>
        <authorList>
            <person name="Wang F.Q."/>
            <person name="Zhou Y.X."/>
            <person name="Lin X.Z."/>
            <person name="Chen G.J."/>
            <person name="Du Z.J."/>
        </authorList>
    </citation>
    <scope>NUCLEOTIDE SEQUENCE [LARGE SCALE GENOMIC DNA]</scope>
    <source>
        <strain evidence="1 2">FB218</strain>
    </source>
</reference>
<keyword evidence="2" id="KW-1185">Reference proteome</keyword>
<sequence>MAFLMKWNKYILLILTFVIMAGCSVMLKNKKIRTESNSLIFTDCDTLVFQVSSKKHLIDSIACNDSIQTVDNSTFKYALNHLQGGFHSLKFDFHLSNGKSKLIKQDVVILANTPPEIIEFVDYKQINYNQSMFTQGLELHNGVLYQSGGKYGESTINKINVQTGEIEKQVNLDSKFFAEGLTFVNDTIYLLTWKERTLLKYDQDLNLIDQMPYQLEGWGFCFNGTHLIASDGSSTIYFIDPISLQIVKQLNVYNHKQTVKMINELEWVNGFLIANIWGKDYAVVIDPDTGKVLFHIDFSGIINKYDLWGKGVLNGIAYNHKNKKLYFTGKNWPYYFACDLPQELQKVKQ</sequence>
<dbReference type="PANTHER" id="PTHR31270">
    <property type="entry name" value="GLUTAMINYL-PEPTIDE CYCLOTRANSFERASE"/>
    <property type="match status" value="1"/>
</dbReference>
<comment type="caution">
    <text evidence="1">The sequence shown here is derived from an EMBL/GenBank/DDBJ whole genome shotgun (WGS) entry which is preliminary data.</text>
</comment>
<protein>
    <submittedName>
        <fullName evidence="1">Glutaminyl-peptide cyclotransferase</fullName>
    </submittedName>
</protein>
<gene>
    <name evidence="1" type="ORF">KEM10_04215</name>
</gene>
<dbReference type="EMBL" id="JAGUCO010000002">
    <property type="protein sequence ID" value="MBS2097472.1"/>
    <property type="molecule type" value="Genomic_DNA"/>
</dbReference>
<dbReference type="InterPro" id="IPR011044">
    <property type="entry name" value="Quino_amine_DH_bsu"/>
</dbReference>
<dbReference type="SUPFAM" id="SSF50969">
    <property type="entry name" value="YVTN repeat-like/Quinoprotein amine dehydrogenase"/>
    <property type="match status" value="1"/>
</dbReference>
<dbReference type="Pfam" id="PF05096">
    <property type="entry name" value="Glu_cyclase_2"/>
    <property type="match status" value="1"/>
</dbReference>
<organism evidence="1 2">
    <name type="scientific">Carboxylicivirga linearis</name>
    <dbReference type="NCBI Taxonomy" id="1628157"/>
    <lineage>
        <taxon>Bacteria</taxon>
        <taxon>Pseudomonadati</taxon>
        <taxon>Bacteroidota</taxon>
        <taxon>Bacteroidia</taxon>
        <taxon>Marinilabiliales</taxon>
        <taxon>Marinilabiliaceae</taxon>
        <taxon>Carboxylicivirga</taxon>
    </lineage>
</organism>
<dbReference type="Gene3D" id="2.130.10.10">
    <property type="entry name" value="YVTN repeat-like/Quinoprotein amine dehydrogenase"/>
    <property type="match status" value="1"/>
</dbReference>